<name>A0A4R2Q6C1_9RHOB</name>
<organism evidence="1 2">
    <name type="scientific">Rhodovulum marinum</name>
    <dbReference type="NCBI Taxonomy" id="320662"/>
    <lineage>
        <taxon>Bacteria</taxon>
        <taxon>Pseudomonadati</taxon>
        <taxon>Pseudomonadota</taxon>
        <taxon>Alphaproteobacteria</taxon>
        <taxon>Rhodobacterales</taxon>
        <taxon>Paracoccaceae</taxon>
        <taxon>Rhodovulum</taxon>
    </lineage>
</organism>
<sequence length="152" mass="16450">MAEYYRVAFSFGRGAETRRGVTDFIMVHPTAAVFTSNGSAGSEDDPDGLTEFALETLLSSPDGWRRFAREAAARWSASPPLAIVFALVNASAQIEAIFSAGSPARDAAQHGFRIAGLISADLYAMDTLGLPRARAVDLTAYWRAHDDYFLTL</sequence>
<gene>
    <name evidence="1" type="ORF">EV662_101465</name>
</gene>
<accession>A0A4R2Q6C1</accession>
<comment type="caution">
    <text evidence="1">The sequence shown here is derived from an EMBL/GenBank/DDBJ whole genome shotgun (WGS) entry which is preliminary data.</text>
</comment>
<evidence type="ECO:0000313" key="1">
    <source>
        <dbReference type="EMBL" id="TCP44372.1"/>
    </source>
</evidence>
<dbReference type="AlphaFoldDB" id="A0A4R2Q6C1"/>
<dbReference type="Proteomes" id="UP000294835">
    <property type="component" value="Unassembled WGS sequence"/>
</dbReference>
<evidence type="ECO:0000313" key="2">
    <source>
        <dbReference type="Proteomes" id="UP000294835"/>
    </source>
</evidence>
<keyword evidence="2" id="KW-1185">Reference proteome</keyword>
<protein>
    <submittedName>
        <fullName evidence="1">Uncharacterized protein</fullName>
    </submittedName>
</protein>
<dbReference type="EMBL" id="SLXP01000001">
    <property type="protein sequence ID" value="TCP44372.1"/>
    <property type="molecule type" value="Genomic_DNA"/>
</dbReference>
<proteinExistence type="predicted"/>
<reference evidence="1 2" key="1">
    <citation type="submission" date="2019-03" db="EMBL/GenBank/DDBJ databases">
        <title>Genomic Encyclopedia of Type Strains, Phase IV (KMG-IV): sequencing the most valuable type-strain genomes for metagenomic binning, comparative biology and taxonomic classification.</title>
        <authorList>
            <person name="Goeker M."/>
        </authorList>
    </citation>
    <scope>NUCLEOTIDE SEQUENCE [LARGE SCALE GENOMIC DNA]</scope>
    <source>
        <strain evidence="1 2">DSM 18063</strain>
    </source>
</reference>